<dbReference type="InterPro" id="IPR050281">
    <property type="entry name" value="Flavin_monoamine_oxidase"/>
</dbReference>
<accession>A0A0N8NTP7</accession>
<evidence type="ECO:0000259" key="1">
    <source>
        <dbReference type="Pfam" id="PF01593"/>
    </source>
</evidence>
<evidence type="ECO:0000313" key="3">
    <source>
        <dbReference type="Proteomes" id="UP000050326"/>
    </source>
</evidence>
<dbReference type="Proteomes" id="UP000050326">
    <property type="component" value="Unassembled WGS sequence"/>
</dbReference>
<dbReference type="EMBL" id="LKET01000021">
    <property type="protein sequence ID" value="KPU45424.1"/>
    <property type="molecule type" value="Genomic_DNA"/>
</dbReference>
<dbReference type="PATRIC" id="fig|36849.3.peg.706"/>
<sequence>MIEQYYEFRSESSCMYMKPSYMRQTAVTLPDNPTDEQRHEMLRNALIEEGRLEDYENIILPISPPPEITRHTNPGEFKGLRVGIVGGGVAGMTAAFELRKLGFDITVFEPNTERVGGRIYTHYFDKEKKLYGELGAGRIPASHDTVWHYINLFKLDTKPIISSNSNAYIYIRGIRIRTDPKGEGVFNSVYPRFNLNLKEAETPWPELYNQVTKHYLSTLPPEIRRQLLMILPRYNYQIEMLQDISTRQAMERYGLSSEAINLITGLMPSLGGLIGNSYESELHSEYTIDYQNLYSIAGGMVNLPLAFYNSLISPNPKEYAGIPREALGKVTWKAGFVANGITQSDKEGKITVRYRKVPVLEDIYEDFDYVICALPFTILRVFEFSPDFSQRKMQAFKEIYYQDAQKTLFLCRNRFWEKQGIFRGSSITDETIGMIEYPQDHALCTENDSNHSPDEPGVLTASYNIGNDAGIIGNLPPISQYHIIGTKVELVHGLPRWYLHKNKIIIDSKTVNWTRESFFSGAFQFFLPGQKREFLEVSSTPEYNNRVFFTGDHTSPKNGWIQGALRSAMRIASDVAYYAIIHKYKT</sequence>
<dbReference type="Gene3D" id="1.20.1440.240">
    <property type="match status" value="1"/>
</dbReference>
<dbReference type="SUPFAM" id="SSF51905">
    <property type="entry name" value="FAD/NAD(P)-binding domain"/>
    <property type="match status" value="1"/>
</dbReference>
<evidence type="ECO:0000313" key="2">
    <source>
        <dbReference type="EMBL" id="KPU45424.1"/>
    </source>
</evidence>
<dbReference type="InterPro" id="IPR036188">
    <property type="entry name" value="FAD/NAD-bd_sf"/>
</dbReference>
<dbReference type="AlphaFoldDB" id="A0A0N8NTP7"/>
<protein>
    <submittedName>
        <fullName evidence="2">Flavin-dependent L-tryptophan oxidase RebO</fullName>
        <ecNumber evidence="2">1.4.3.23</ecNumber>
    </submittedName>
</protein>
<feature type="domain" description="Amine oxidase" evidence="1">
    <location>
        <begin position="89"/>
        <end position="575"/>
    </location>
</feature>
<gene>
    <name evidence="2" type="primary">rebO_2</name>
    <name evidence="2" type="ORF">OXPF_06570</name>
</gene>
<name>A0A0N8NTP7_9CLOT</name>
<comment type="caution">
    <text evidence="2">The sequence shown here is derived from an EMBL/GenBank/DDBJ whole genome shotgun (WGS) entry which is preliminary data.</text>
</comment>
<keyword evidence="2" id="KW-0560">Oxidoreductase</keyword>
<dbReference type="Gene3D" id="3.50.50.60">
    <property type="entry name" value="FAD/NAD(P)-binding domain"/>
    <property type="match status" value="1"/>
</dbReference>
<proteinExistence type="predicted"/>
<dbReference type="PANTHER" id="PTHR10742">
    <property type="entry name" value="FLAVIN MONOAMINE OXIDASE"/>
    <property type="match status" value="1"/>
</dbReference>
<dbReference type="STRING" id="36849.OXPF_06570"/>
<keyword evidence="3" id="KW-1185">Reference proteome</keyword>
<dbReference type="PANTHER" id="PTHR10742:SF410">
    <property type="entry name" value="LYSINE-SPECIFIC HISTONE DEMETHYLASE 2"/>
    <property type="match status" value="1"/>
</dbReference>
<dbReference type="SUPFAM" id="SSF54373">
    <property type="entry name" value="FAD-linked reductases, C-terminal domain"/>
    <property type="match status" value="1"/>
</dbReference>
<dbReference type="Pfam" id="PF01593">
    <property type="entry name" value="Amino_oxidase"/>
    <property type="match status" value="1"/>
</dbReference>
<dbReference type="Gene3D" id="3.90.660.10">
    <property type="match status" value="1"/>
</dbReference>
<dbReference type="InterPro" id="IPR002937">
    <property type="entry name" value="Amino_oxidase"/>
</dbReference>
<dbReference type="EC" id="1.4.3.23" evidence="2"/>
<reference evidence="2 3" key="1">
    <citation type="submission" date="2015-09" db="EMBL/GenBank/DDBJ databases">
        <title>Genome sequence of Oxobacter pfennigii DSM 3222.</title>
        <authorList>
            <person name="Poehlein A."/>
            <person name="Bengelsdorf F.R."/>
            <person name="Schiel-Bengelsdorf B."/>
            <person name="Duerre P."/>
            <person name="Daniel R."/>
        </authorList>
    </citation>
    <scope>NUCLEOTIDE SEQUENCE [LARGE SCALE GENOMIC DNA]</scope>
    <source>
        <strain evidence="2 3">DSM 3222</strain>
    </source>
</reference>
<organism evidence="2 3">
    <name type="scientific">Oxobacter pfennigii</name>
    <dbReference type="NCBI Taxonomy" id="36849"/>
    <lineage>
        <taxon>Bacteria</taxon>
        <taxon>Bacillati</taxon>
        <taxon>Bacillota</taxon>
        <taxon>Clostridia</taxon>
        <taxon>Eubacteriales</taxon>
        <taxon>Clostridiaceae</taxon>
        <taxon>Oxobacter</taxon>
    </lineage>
</organism>
<dbReference type="GO" id="GO:0016491">
    <property type="term" value="F:oxidoreductase activity"/>
    <property type="evidence" value="ECO:0007669"/>
    <property type="project" value="UniProtKB-KW"/>
</dbReference>